<reference evidence="2 3" key="1">
    <citation type="submission" date="2019-03" db="EMBL/GenBank/DDBJ databases">
        <title>Draft genome sequences of novel Actinobacteria.</title>
        <authorList>
            <person name="Sahin N."/>
            <person name="Ay H."/>
            <person name="Saygin H."/>
        </authorList>
    </citation>
    <scope>NUCLEOTIDE SEQUENCE [LARGE SCALE GENOMIC DNA]</scope>
    <source>
        <strain evidence="2 3">DSM 45347</strain>
    </source>
</reference>
<proteinExistence type="predicted"/>
<protein>
    <recommendedName>
        <fullName evidence="1">PPM-type phosphatase domain-containing protein</fullName>
    </recommendedName>
</protein>
<evidence type="ECO:0000259" key="1">
    <source>
        <dbReference type="Pfam" id="PF13672"/>
    </source>
</evidence>
<dbReference type="Proteomes" id="UP000295431">
    <property type="component" value="Unassembled WGS sequence"/>
</dbReference>
<dbReference type="RefSeq" id="WP_131943310.1">
    <property type="nucleotide sequence ID" value="NZ_BAAAMX010000010.1"/>
</dbReference>
<dbReference type="AlphaFoldDB" id="A0A4R4NL30"/>
<gene>
    <name evidence="2" type="ORF">E1284_28865</name>
</gene>
<feature type="domain" description="PPM-type phosphatase" evidence="1">
    <location>
        <begin position="28"/>
        <end position="223"/>
    </location>
</feature>
<dbReference type="Pfam" id="PF13672">
    <property type="entry name" value="PP2C_2"/>
    <property type="match status" value="1"/>
</dbReference>
<evidence type="ECO:0000313" key="2">
    <source>
        <dbReference type="EMBL" id="TDC09885.1"/>
    </source>
</evidence>
<dbReference type="OrthoDB" id="5380902at2"/>
<dbReference type="EMBL" id="SMJW01000187">
    <property type="protein sequence ID" value="TDC09885.1"/>
    <property type="molecule type" value="Genomic_DNA"/>
</dbReference>
<organism evidence="2 3">
    <name type="scientific">Actinomadura bangladeshensis</name>
    <dbReference type="NCBI Taxonomy" id="453573"/>
    <lineage>
        <taxon>Bacteria</taxon>
        <taxon>Bacillati</taxon>
        <taxon>Actinomycetota</taxon>
        <taxon>Actinomycetes</taxon>
        <taxon>Streptosporangiales</taxon>
        <taxon>Thermomonosporaceae</taxon>
        <taxon>Actinomadura</taxon>
    </lineage>
</organism>
<sequence length="270" mass="29641">MSTTAARRRGGEIAVLTVPKDGCAAAENEDACWPPESTAAHGPVLRLALADGVADSYRPGPWAREIVRAFGTRGPLRATTDAAEFTEVLRRLCAAWAPRLRGQVREEGADRRMEWWEKRKLRSGSAATVLAVQVRGNGVWTAAALGDSCVFQVDRDCRPVLAFPLDDPRDFDAAPATVASADADWDALHRRVRLHRGTWASGDRFFLASDALAAWVLRRHQHHPGAWRELDEAVDAGTADSAEFSRWVGDRRRAGAMRDDDVSVIRLIPA</sequence>
<dbReference type="SUPFAM" id="SSF81606">
    <property type="entry name" value="PP2C-like"/>
    <property type="match status" value="1"/>
</dbReference>
<evidence type="ECO:0000313" key="3">
    <source>
        <dbReference type="Proteomes" id="UP000295431"/>
    </source>
</evidence>
<dbReference type="InterPro" id="IPR001932">
    <property type="entry name" value="PPM-type_phosphatase-like_dom"/>
</dbReference>
<dbReference type="Gene3D" id="3.60.40.10">
    <property type="entry name" value="PPM-type phosphatase domain"/>
    <property type="match status" value="1"/>
</dbReference>
<name>A0A4R4NL30_9ACTN</name>
<keyword evidence="3" id="KW-1185">Reference proteome</keyword>
<comment type="caution">
    <text evidence="2">The sequence shown here is derived from an EMBL/GenBank/DDBJ whole genome shotgun (WGS) entry which is preliminary data.</text>
</comment>
<accession>A0A4R4NL30</accession>
<dbReference type="InterPro" id="IPR036457">
    <property type="entry name" value="PPM-type-like_dom_sf"/>
</dbReference>